<keyword evidence="1" id="KW-0175">Coiled coil</keyword>
<name>A0AAD9PHK3_9APIC</name>
<dbReference type="KEGG" id="bdw:94334931"/>
<feature type="chain" id="PRO_5042442543" evidence="2">
    <location>
        <begin position="20"/>
        <end position="168"/>
    </location>
</feature>
<reference evidence="3" key="1">
    <citation type="journal article" date="2023" name="Nat. Microbiol.">
        <title>Babesia duncani multi-omics identifies virulence factors and drug targets.</title>
        <authorList>
            <person name="Singh P."/>
            <person name="Lonardi S."/>
            <person name="Liang Q."/>
            <person name="Vydyam P."/>
            <person name="Khabirova E."/>
            <person name="Fang T."/>
            <person name="Gihaz S."/>
            <person name="Thekkiniath J."/>
            <person name="Munshi M."/>
            <person name="Abel S."/>
            <person name="Ciampossin L."/>
            <person name="Batugedara G."/>
            <person name="Gupta M."/>
            <person name="Lu X.M."/>
            <person name="Lenz T."/>
            <person name="Chakravarty S."/>
            <person name="Cornillot E."/>
            <person name="Hu Y."/>
            <person name="Ma W."/>
            <person name="Gonzalez L.M."/>
            <person name="Sanchez S."/>
            <person name="Estrada K."/>
            <person name="Sanchez-Flores A."/>
            <person name="Montero E."/>
            <person name="Harb O.S."/>
            <person name="Le Roch K.G."/>
            <person name="Mamoun C.B."/>
        </authorList>
    </citation>
    <scope>NUCLEOTIDE SEQUENCE</scope>
    <source>
        <strain evidence="3">WA1</strain>
    </source>
</reference>
<evidence type="ECO:0000256" key="1">
    <source>
        <dbReference type="SAM" id="Coils"/>
    </source>
</evidence>
<dbReference type="EMBL" id="JALLKP010000084">
    <property type="protein sequence ID" value="KAK2194578.1"/>
    <property type="molecule type" value="Genomic_DNA"/>
</dbReference>
<comment type="caution">
    <text evidence="3">The sequence shown here is derived from an EMBL/GenBank/DDBJ whole genome shotgun (WGS) entry which is preliminary data.</text>
</comment>
<dbReference type="RefSeq" id="XP_067804472.1">
    <property type="nucleotide sequence ID" value="XM_067945681.1"/>
</dbReference>
<accession>A0AAD9PHK3</accession>
<dbReference type="Proteomes" id="UP001214638">
    <property type="component" value="Unassembled WGS sequence"/>
</dbReference>
<proteinExistence type="predicted"/>
<organism evidence="3 5">
    <name type="scientific">Babesia duncani</name>
    <dbReference type="NCBI Taxonomy" id="323732"/>
    <lineage>
        <taxon>Eukaryota</taxon>
        <taxon>Sar</taxon>
        <taxon>Alveolata</taxon>
        <taxon>Apicomplexa</taxon>
        <taxon>Aconoidasida</taxon>
        <taxon>Piroplasmida</taxon>
        <taxon>Babesiidae</taxon>
        <taxon>Babesia</taxon>
    </lineage>
</organism>
<evidence type="ECO:0000313" key="5">
    <source>
        <dbReference type="Proteomes" id="UP001214638"/>
    </source>
</evidence>
<sequence length="168" mass="19057">MNFNWLLGLAVLGCKLAKGGFLESLQNFNIELLQSERALELALEGVNNIQTLSSQIHSMRKVIEEMIKKLKEKLGESQTLDAETCNALTSDLKRLKFKCTFVSTLMENLERVLDGIQSLKSRMTQEALGILQENMAQHTYIQKEELGQTKIALEEEINELEKKIKTAE</sequence>
<dbReference type="AlphaFoldDB" id="A0AAD9PHK3"/>
<feature type="signal peptide" evidence="2">
    <location>
        <begin position="1"/>
        <end position="19"/>
    </location>
</feature>
<dbReference type="GeneID" id="94334931"/>
<keyword evidence="5" id="KW-1185">Reference proteome</keyword>
<evidence type="ECO:0000313" key="4">
    <source>
        <dbReference type="EMBL" id="KAK2197630.1"/>
    </source>
</evidence>
<gene>
    <name evidence="4" type="ORF">BdWA1_000633</name>
    <name evidence="3" type="ORF">BdWA1_003959</name>
</gene>
<keyword evidence="2" id="KW-0732">Signal</keyword>
<evidence type="ECO:0000313" key="3">
    <source>
        <dbReference type="EMBL" id="KAK2194578.1"/>
    </source>
</evidence>
<dbReference type="EMBL" id="JALLKP010000001">
    <property type="protein sequence ID" value="KAK2197630.1"/>
    <property type="molecule type" value="Genomic_DNA"/>
</dbReference>
<feature type="coiled-coil region" evidence="1">
    <location>
        <begin position="106"/>
        <end position="163"/>
    </location>
</feature>
<protein>
    <submittedName>
        <fullName evidence="3">Uncharacterized protein</fullName>
    </submittedName>
</protein>
<evidence type="ECO:0000256" key="2">
    <source>
        <dbReference type="SAM" id="SignalP"/>
    </source>
</evidence>